<reference evidence="2" key="1">
    <citation type="journal article" date="2023" name="G3 (Bethesda)">
        <title>A reference genome for the long-term kleptoplast-retaining sea slug Elysia crispata morphotype clarki.</title>
        <authorList>
            <person name="Eastman K.E."/>
            <person name="Pendleton A.L."/>
            <person name="Shaikh M.A."/>
            <person name="Suttiyut T."/>
            <person name="Ogas R."/>
            <person name="Tomko P."/>
            <person name="Gavelis G."/>
            <person name="Widhalm J.R."/>
            <person name="Wisecaver J.H."/>
        </authorList>
    </citation>
    <scope>NUCLEOTIDE SEQUENCE</scope>
    <source>
        <strain evidence="2">ECLA1</strain>
    </source>
</reference>
<comment type="caution">
    <text evidence="2">The sequence shown here is derived from an EMBL/GenBank/DDBJ whole genome shotgun (WGS) entry which is preliminary data.</text>
</comment>
<evidence type="ECO:0000256" key="1">
    <source>
        <dbReference type="SAM" id="MobiDB-lite"/>
    </source>
</evidence>
<feature type="compositionally biased region" description="Basic residues" evidence="1">
    <location>
        <begin position="29"/>
        <end position="41"/>
    </location>
</feature>
<organism evidence="2 4">
    <name type="scientific">Elysia crispata</name>
    <name type="common">lettuce slug</name>
    <dbReference type="NCBI Taxonomy" id="231223"/>
    <lineage>
        <taxon>Eukaryota</taxon>
        <taxon>Metazoa</taxon>
        <taxon>Spiralia</taxon>
        <taxon>Lophotrochozoa</taxon>
        <taxon>Mollusca</taxon>
        <taxon>Gastropoda</taxon>
        <taxon>Heterobranchia</taxon>
        <taxon>Euthyneura</taxon>
        <taxon>Panpulmonata</taxon>
        <taxon>Sacoglossa</taxon>
        <taxon>Placobranchoidea</taxon>
        <taxon>Plakobranchidae</taxon>
        <taxon>Elysia</taxon>
    </lineage>
</organism>
<dbReference type="EMBL" id="JAWDGP010004530">
    <property type="protein sequence ID" value="KAK3763615.1"/>
    <property type="molecule type" value="Genomic_DNA"/>
</dbReference>
<protein>
    <submittedName>
        <fullName evidence="2">Uncharacterized protein</fullName>
    </submittedName>
</protein>
<evidence type="ECO:0000313" key="3">
    <source>
        <dbReference type="EMBL" id="KAK3763616.1"/>
    </source>
</evidence>
<keyword evidence="4" id="KW-1185">Reference proteome</keyword>
<name>A0AAE0Z6M2_9GAST</name>
<gene>
    <name evidence="2" type="ORF">RRG08_057037</name>
    <name evidence="3" type="ORF">RRG08_057038</name>
</gene>
<dbReference type="EMBL" id="JAWDGP010004530">
    <property type="protein sequence ID" value="KAK3763616.1"/>
    <property type="molecule type" value="Genomic_DNA"/>
</dbReference>
<evidence type="ECO:0000313" key="4">
    <source>
        <dbReference type="Proteomes" id="UP001283361"/>
    </source>
</evidence>
<sequence length="109" mass="11970">MGRCSPHLNMQHEAVSSSPKMQRGAVLSSHKHKACHPHPNRQHGAVSSSPKRVTWGGVILNQIGSMGRCHFQPNRQHGVNLCLTCSMRRCHSHLNMQHGAVSSSPKHAT</sequence>
<accession>A0AAE0Z6M2</accession>
<evidence type="ECO:0000313" key="2">
    <source>
        <dbReference type="EMBL" id="KAK3763615.1"/>
    </source>
</evidence>
<feature type="region of interest" description="Disordered" evidence="1">
    <location>
        <begin position="1"/>
        <end position="50"/>
    </location>
</feature>
<dbReference type="AlphaFoldDB" id="A0AAE0Z6M2"/>
<proteinExistence type="predicted"/>
<dbReference type="Proteomes" id="UP001283361">
    <property type="component" value="Unassembled WGS sequence"/>
</dbReference>